<evidence type="ECO:0000256" key="8">
    <source>
        <dbReference type="ARBA" id="ARBA00023098"/>
    </source>
</evidence>
<dbReference type="PANTHER" id="PTHR31650">
    <property type="entry name" value="O-ACYLTRANSFERASE (WSD1-LIKE) FAMILY PROTEIN"/>
    <property type="match status" value="1"/>
</dbReference>
<evidence type="ECO:0000313" key="15">
    <source>
        <dbReference type="Proteomes" id="UP001430172"/>
    </source>
</evidence>
<keyword evidence="15" id="KW-1185">Reference proteome</keyword>
<organism evidence="14 15">
    <name type="scientific">Phycicoccus sonneratiae</name>
    <dbReference type="NCBI Taxonomy" id="2807628"/>
    <lineage>
        <taxon>Bacteria</taxon>
        <taxon>Bacillati</taxon>
        <taxon>Actinomycetota</taxon>
        <taxon>Actinomycetes</taxon>
        <taxon>Micrococcales</taxon>
        <taxon>Intrasporangiaceae</taxon>
        <taxon>Phycicoccus</taxon>
    </lineage>
</organism>
<feature type="domain" description="O-acyltransferase WSD1-like N-terminal" evidence="12">
    <location>
        <begin position="5"/>
        <end position="278"/>
    </location>
</feature>
<dbReference type="EMBL" id="JAFDVD010000012">
    <property type="protein sequence ID" value="MBM6400907.1"/>
    <property type="molecule type" value="Genomic_DNA"/>
</dbReference>
<evidence type="ECO:0000256" key="6">
    <source>
        <dbReference type="ARBA" id="ARBA00022679"/>
    </source>
</evidence>
<evidence type="ECO:0000256" key="1">
    <source>
        <dbReference type="ARBA" id="ARBA00004771"/>
    </source>
</evidence>
<keyword evidence="6 11" id="KW-0808">Transferase</keyword>
<evidence type="ECO:0000256" key="2">
    <source>
        <dbReference type="ARBA" id="ARBA00005189"/>
    </source>
</evidence>
<reference evidence="14" key="1">
    <citation type="submission" date="2021-02" db="EMBL/GenBank/DDBJ databases">
        <title>Phycicoccus sp. MQZ13P-5T, whole genome shotgun sequence.</title>
        <authorList>
            <person name="Tuo L."/>
        </authorList>
    </citation>
    <scope>NUCLEOTIDE SEQUENCE</scope>
    <source>
        <strain evidence="14">MQZ13P-5</strain>
    </source>
</reference>
<dbReference type="NCBIfam" id="TIGR02946">
    <property type="entry name" value="acyl_WS_DGAT"/>
    <property type="match status" value="1"/>
</dbReference>
<keyword evidence="7 11" id="KW-0319">Glycerol metabolism</keyword>
<sequence length="481" mass="51401">MTDRLSALDTSFLRLEDATTPMHVGSVMVFDVPDGGFDYARLVDLISERIAYVPRYRQRIKTVPGGLGNPVWVDDQSFDIGYHVRRSALPRPGSDEQLEELVARIQPRPLDRSRPLWELYLVEGLAEDRFAIITKSHHSLVDGVHGVDIGGVLVDGNPGGADGVLATWRPKPEPTSAELLVGALADVVRTPSQLVDTVRSGVDDVTRTASKVASVAGDVLSTLARVSTRPAPESPLNASVGRARRYVMVGTDLDDYRSVRSRLGQGSFADEVTINDVVLATVAGAFRSWLLTRGEPVYPGTTVRALVPVSVRSVDVGEDAPPGPEVTACFVDLPVGEPKPSMRLHQIAFSMRQQTEGGGRRAVSAEALAGVGGFAPPTLHALGARLGGMVSRRLHNVVITNVPGPQTPLFADGAQMVSTYPVTPLGAGQALSIGLTSYDGGVYYGLYADRDAMPDADVLGRGLVDALQELLDAPRPRGRRP</sequence>
<evidence type="ECO:0000256" key="7">
    <source>
        <dbReference type="ARBA" id="ARBA00022798"/>
    </source>
</evidence>
<feature type="domain" description="O-acyltransferase WSD1 C-terminal" evidence="13">
    <location>
        <begin position="325"/>
        <end position="470"/>
    </location>
</feature>
<comment type="caution">
    <text evidence="14">The sequence shown here is derived from an EMBL/GenBank/DDBJ whole genome shotgun (WGS) entry which is preliminary data.</text>
</comment>
<evidence type="ECO:0000259" key="13">
    <source>
        <dbReference type="Pfam" id="PF06974"/>
    </source>
</evidence>
<dbReference type="InterPro" id="IPR014292">
    <property type="entry name" value="Acyl_transf_WS/DGAT"/>
</dbReference>
<evidence type="ECO:0000256" key="9">
    <source>
        <dbReference type="ARBA" id="ARBA00023315"/>
    </source>
</evidence>
<dbReference type="InterPro" id="IPR004255">
    <property type="entry name" value="O-acyltransferase_WSD1_N"/>
</dbReference>
<comment type="pathway">
    <text evidence="1 11">Glycerolipid metabolism; triacylglycerol biosynthesis.</text>
</comment>
<dbReference type="Pfam" id="PF03007">
    <property type="entry name" value="WS_DGAT_cat"/>
    <property type="match status" value="1"/>
</dbReference>
<comment type="catalytic activity">
    <reaction evidence="10 11">
        <text>an acyl-CoA + a 1,2-diacyl-sn-glycerol = a triacyl-sn-glycerol + CoA</text>
        <dbReference type="Rhea" id="RHEA:10868"/>
        <dbReference type="ChEBI" id="CHEBI:17815"/>
        <dbReference type="ChEBI" id="CHEBI:57287"/>
        <dbReference type="ChEBI" id="CHEBI:58342"/>
        <dbReference type="ChEBI" id="CHEBI:64615"/>
        <dbReference type="EC" id="2.3.1.20"/>
    </reaction>
</comment>
<evidence type="ECO:0000256" key="5">
    <source>
        <dbReference type="ARBA" id="ARBA00022516"/>
    </source>
</evidence>
<dbReference type="InterPro" id="IPR009721">
    <property type="entry name" value="O-acyltransferase_WSD1_C"/>
</dbReference>
<gene>
    <name evidence="14" type="ORF">JQN70_10960</name>
</gene>
<comment type="pathway">
    <text evidence="2">Lipid metabolism.</text>
</comment>
<dbReference type="PANTHER" id="PTHR31650:SF1">
    <property type="entry name" value="WAX ESTER SYNTHASE_DIACYLGLYCEROL ACYLTRANSFERASE 4-RELATED"/>
    <property type="match status" value="1"/>
</dbReference>
<accession>A0ABS2CLZ7</accession>
<dbReference type="Gene3D" id="3.30.559.10">
    <property type="entry name" value="Chloramphenicol acetyltransferase-like domain"/>
    <property type="match status" value="1"/>
</dbReference>
<evidence type="ECO:0000313" key="14">
    <source>
        <dbReference type="EMBL" id="MBM6400907.1"/>
    </source>
</evidence>
<keyword evidence="8 11" id="KW-0443">Lipid metabolism</keyword>
<dbReference type="Proteomes" id="UP001430172">
    <property type="component" value="Unassembled WGS sequence"/>
</dbReference>
<dbReference type="InterPro" id="IPR023213">
    <property type="entry name" value="CAT-like_dom_sf"/>
</dbReference>
<evidence type="ECO:0000256" key="10">
    <source>
        <dbReference type="ARBA" id="ARBA00048109"/>
    </source>
</evidence>
<evidence type="ECO:0000256" key="3">
    <source>
        <dbReference type="ARBA" id="ARBA00009587"/>
    </source>
</evidence>
<evidence type="ECO:0000256" key="11">
    <source>
        <dbReference type="RuleBase" id="RU361241"/>
    </source>
</evidence>
<proteinExistence type="inferred from homology"/>
<dbReference type="RefSeq" id="WP_204131378.1">
    <property type="nucleotide sequence ID" value="NZ_JAFDVD010000012.1"/>
</dbReference>
<dbReference type="InterPro" id="IPR045034">
    <property type="entry name" value="O-acyltransferase_WSD1-like"/>
</dbReference>
<comment type="similarity">
    <text evidence="3 11">Belongs to the long-chain O-acyltransferase family.</text>
</comment>
<evidence type="ECO:0000259" key="12">
    <source>
        <dbReference type="Pfam" id="PF03007"/>
    </source>
</evidence>
<evidence type="ECO:0000256" key="4">
    <source>
        <dbReference type="ARBA" id="ARBA00013244"/>
    </source>
</evidence>
<dbReference type="EC" id="2.3.1.20" evidence="4 11"/>
<dbReference type="SUPFAM" id="SSF52777">
    <property type="entry name" value="CoA-dependent acyltransferases"/>
    <property type="match status" value="1"/>
</dbReference>
<keyword evidence="9 11" id="KW-0012">Acyltransferase</keyword>
<dbReference type="Pfam" id="PF06974">
    <property type="entry name" value="WS_DGAT_C"/>
    <property type="match status" value="1"/>
</dbReference>
<protein>
    <recommendedName>
        <fullName evidence="4 11">Diacylglycerol O-acyltransferase</fullName>
        <ecNumber evidence="4 11">2.3.1.20</ecNumber>
    </recommendedName>
</protein>
<keyword evidence="5 11" id="KW-0444">Lipid biosynthesis</keyword>
<name>A0ABS2CLZ7_9MICO</name>